<evidence type="ECO:0000256" key="5">
    <source>
        <dbReference type="ARBA" id="ARBA00022777"/>
    </source>
</evidence>
<dbReference type="InterPro" id="IPR000014">
    <property type="entry name" value="PAS"/>
</dbReference>
<dbReference type="CDD" id="cd00130">
    <property type="entry name" value="PAS"/>
    <property type="match status" value="2"/>
</dbReference>
<dbReference type="SUPFAM" id="SSF55785">
    <property type="entry name" value="PYP-like sensor domain (PAS domain)"/>
    <property type="match status" value="2"/>
</dbReference>
<dbReference type="PROSITE" id="PS50112">
    <property type="entry name" value="PAS"/>
    <property type="match status" value="2"/>
</dbReference>
<evidence type="ECO:0000259" key="6">
    <source>
        <dbReference type="PROSITE" id="PS50109"/>
    </source>
</evidence>
<dbReference type="PRINTS" id="PR00344">
    <property type="entry name" value="BCTRLSENSOR"/>
</dbReference>
<dbReference type="OrthoDB" id="9808408at2"/>
<dbReference type="EC" id="2.7.13.3" evidence="2"/>
<gene>
    <name evidence="9" type="ORF">SAMN04488120_103218</name>
</gene>
<feature type="domain" description="PAC" evidence="8">
    <location>
        <begin position="215"/>
        <end position="265"/>
    </location>
</feature>
<dbReference type="InterPro" id="IPR004358">
    <property type="entry name" value="Sig_transdc_His_kin-like_C"/>
</dbReference>
<evidence type="ECO:0000313" key="9">
    <source>
        <dbReference type="EMBL" id="SFF39954.1"/>
    </source>
</evidence>
<dbReference type="SMART" id="SM00086">
    <property type="entry name" value="PAC"/>
    <property type="match status" value="2"/>
</dbReference>
<dbReference type="CDD" id="cd00082">
    <property type="entry name" value="HisKA"/>
    <property type="match status" value="1"/>
</dbReference>
<protein>
    <recommendedName>
        <fullName evidence="2">histidine kinase</fullName>
        <ecNumber evidence="2">2.7.13.3</ecNumber>
    </recommendedName>
</protein>
<accession>A0A1I2ICI5</accession>
<evidence type="ECO:0000259" key="8">
    <source>
        <dbReference type="PROSITE" id="PS50113"/>
    </source>
</evidence>
<feature type="domain" description="PAC" evidence="8">
    <location>
        <begin position="94"/>
        <end position="144"/>
    </location>
</feature>
<organism evidence="9 10">
    <name type="scientific">Fontimonas thermophila</name>
    <dbReference type="NCBI Taxonomy" id="1076937"/>
    <lineage>
        <taxon>Bacteria</taxon>
        <taxon>Pseudomonadati</taxon>
        <taxon>Pseudomonadota</taxon>
        <taxon>Gammaproteobacteria</taxon>
        <taxon>Nevskiales</taxon>
        <taxon>Nevskiaceae</taxon>
        <taxon>Fontimonas</taxon>
    </lineage>
</organism>
<evidence type="ECO:0000256" key="2">
    <source>
        <dbReference type="ARBA" id="ARBA00012438"/>
    </source>
</evidence>
<dbReference type="InterPro" id="IPR005467">
    <property type="entry name" value="His_kinase_dom"/>
</dbReference>
<dbReference type="InterPro" id="IPR001610">
    <property type="entry name" value="PAC"/>
</dbReference>
<feature type="domain" description="PAS" evidence="7">
    <location>
        <begin position="138"/>
        <end position="191"/>
    </location>
</feature>
<dbReference type="PROSITE" id="PS50109">
    <property type="entry name" value="HIS_KIN"/>
    <property type="match status" value="1"/>
</dbReference>
<dbReference type="GO" id="GO:0006355">
    <property type="term" value="P:regulation of DNA-templated transcription"/>
    <property type="evidence" value="ECO:0007669"/>
    <property type="project" value="InterPro"/>
</dbReference>
<keyword evidence="10" id="KW-1185">Reference proteome</keyword>
<dbReference type="SUPFAM" id="SSF55874">
    <property type="entry name" value="ATPase domain of HSP90 chaperone/DNA topoisomerase II/histidine kinase"/>
    <property type="match status" value="1"/>
</dbReference>
<proteinExistence type="predicted"/>
<dbReference type="FunFam" id="3.30.565.10:FF:000006">
    <property type="entry name" value="Sensor histidine kinase WalK"/>
    <property type="match status" value="1"/>
</dbReference>
<dbReference type="InterPro" id="IPR000700">
    <property type="entry name" value="PAS-assoc_C"/>
</dbReference>
<dbReference type="Gene3D" id="3.30.565.10">
    <property type="entry name" value="Histidine kinase-like ATPase, C-terminal domain"/>
    <property type="match status" value="1"/>
</dbReference>
<dbReference type="GO" id="GO:0005886">
    <property type="term" value="C:plasma membrane"/>
    <property type="evidence" value="ECO:0007669"/>
    <property type="project" value="UniProtKB-ARBA"/>
</dbReference>
<dbReference type="GO" id="GO:0000155">
    <property type="term" value="F:phosphorelay sensor kinase activity"/>
    <property type="evidence" value="ECO:0007669"/>
    <property type="project" value="InterPro"/>
</dbReference>
<dbReference type="InterPro" id="IPR036890">
    <property type="entry name" value="HATPase_C_sf"/>
</dbReference>
<dbReference type="SMART" id="SM00091">
    <property type="entry name" value="PAS"/>
    <property type="match status" value="2"/>
</dbReference>
<evidence type="ECO:0000256" key="3">
    <source>
        <dbReference type="ARBA" id="ARBA00022553"/>
    </source>
</evidence>
<dbReference type="SMART" id="SM00387">
    <property type="entry name" value="HATPase_c"/>
    <property type="match status" value="1"/>
</dbReference>
<dbReference type="InterPro" id="IPR035965">
    <property type="entry name" value="PAS-like_dom_sf"/>
</dbReference>
<evidence type="ECO:0000313" key="10">
    <source>
        <dbReference type="Proteomes" id="UP000199771"/>
    </source>
</evidence>
<dbReference type="InterPro" id="IPR003661">
    <property type="entry name" value="HisK_dim/P_dom"/>
</dbReference>
<dbReference type="Pfam" id="PF00989">
    <property type="entry name" value="PAS"/>
    <property type="match status" value="2"/>
</dbReference>
<evidence type="ECO:0000256" key="1">
    <source>
        <dbReference type="ARBA" id="ARBA00000085"/>
    </source>
</evidence>
<sequence>MTETTGIPAIGAAADIDPRWYRDLVETAPDGMVLIDAEGRIVLVNAQAERLFGYTREELLGQSIEMLVPEKYRRGHLRHREGFFAEPRTREMGAGTELPGRRKDGTEFPVEISLSPLRTDRGLYVMAAIRNAQERKRANDKFRALLETAPDAIIIIDAAGRIRLVNAQTERLFGYQRDSLIGKPIEILIPERLRSRHAEHRTGYFRSPKVRGMGVGLELLGRRKDGTEFPVEISLSPLETEEGVWATAAVRDVTERKAFERQLADYAENLKRSNRELEQFAYIASHDLRAPLRSLIGFSQLLQQRHAGRLDGEALEFLGYITQSAKQMQSLIDALLEFSRVSRTEQVFVPVDCEGVLSRVVHQLRALIDSRNAQITHAPLPTVLGVEHEIVQLFQNLVTNALKFQPGPQPRVEIDVQAEGGFWHFTVADQGIGIAREYHDRIFQIFQRLHPTEEYEGTGVGLAICKKIVEHHGGRIWVDSEPGKGSIFHFILRSAPPGEGAATS</sequence>
<feature type="domain" description="PAS" evidence="7">
    <location>
        <begin position="17"/>
        <end position="70"/>
    </location>
</feature>
<dbReference type="InterPro" id="IPR052162">
    <property type="entry name" value="Sensor_kinase/Photoreceptor"/>
</dbReference>
<evidence type="ECO:0000256" key="4">
    <source>
        <dbReference type="ARBA" id="ARBA00022679"/>
    </source>
</evidence>
<keyword evidence="4" id="KW-0808">Transferase</keyword>
<dbReference type="Pfam" id="PF00512">
    <property type="entry name" value="HisKA"/>
    <property type="match status" value="1"/>
</dbReference>
<dbReference type="Gene3D" id="1.10.287.130">
    <property type="match status" value="1"/>
</dbReference>
<keyword evidence="3" id="KW-0597">Phosphoprotein</keyword>
<dbReference type="PANTHER" id="PTHR43304">
    <property type="entry name" value="PHYTOCHROME-LIKE PROTEIN CPH1"/>
    <property type="match status" value="1"/>
</dbReference>
<dbReference type="SMART" id="SM00388">
    <property type="entry name" value="HisKA"/>
    <property type="match status" value="1"/>
</dbReference>
<dbReference type="SUPFAM" id="SSF47384">
    <property type="entry name" value="Homodimeric domain of signal transducing histidine kinase"/>
    <property type="match status" value="1"/>
</dbReference>
<keyword evidence="5" id="KW-0418">Kinase</keyword>
<dbReference type="RefSeq" id="WP_091532316.1">
    <property type="nucleotide sequence ID" value="NZ_FOOC01000003.1"/>
</dbReference>
<dbReference type="STRING" id="1076937.SAMN04488120_103218"/>
<evidence type="ECO:0000259" key="7">
    <source>
        <dbReference type="PROSITE" id="PS50112"/>
    </source>
</evidence>
<dbReference type="InterPro" id="IPR036097">
    <property type="entry name" value="HisK_dim/P_sf"/>
</dbReference>
<dbReference type="InterPro" id="IPR013767">
    <property type="entry name" value="PAS_fold"/>
</dbReference>
<dbReference type="EMBL" id="FOOC01000003">
    <property type="protein sequence ID" value="SFF39954.1"/>
    <property type="molecule type" value="Genomic_DNA"/>
</dbReference>
<dbReference type="NCBIfam" id="TIGR00229">
    <property type="entry name" value="sensory_box"/>
    <property type="match status" value="2"/>
</dbReference>
<dbReference type="Proteomes" id="UP000199771">
    <property type="component" value="Unassembled WGS sequence"/>
</dbReference>
<dbReference type="PANTHER" id="PTHR43304:SF1">
    <property type="entry name" value="PAC DOMAIN-CONTAINING PROTEIN"/>
    <property type="match status" value="1"/>
</dbReference>
<reference evidence="9 10" key="1">
    <citation type="submission" date="2016-10" db="EMBL/GenBank/DDBJ databases">
        <authorList>
            <person name="de Groot N.N."/>
        </authorList>
    </citation>
    <scope>NUCLEOTIDE SEQUENCE [LARGE SCALE GENOMIC DNA]</scope>
    <source>
        <strain evidence="9 10">DSM 23609</strain>
    </source>
</reference>
<feature type="domain" description="Histidine kinase" evidence="6">
    <location>
        <begin position="283"/>
        <end position="496"/>
    </location>
</feature>
<comment type="catalytic activity">
    <reaction evidence="1">
        <text>ATP + protein L-histidine = ADP + protein N-phospho-L-histidine.</text>
        <dbReference type="EC" id="2.7.13.3"/>
    </reaction>
</comment>
<name>A0A1I2ICI5_9GAMM</name>
<dbReference type="Pfam" id="PF02518">
    <property type="entry name" value="HATPase_c"/>
    <property type="match status" value="1"/>
</dbReference>
<dbReference type="InterPro" id="IPR003594">
    <property type="entry name" value="HATPase_dom"/>
</dbReference>
<dbReference type="PROSITE" id="PS50113">
    <property type="entry name" value="PAC"/>
    <property type="match status" value="2"/>
</dbReference>
<dbReference type="AlphaFoldDB" id="A0A1I2ICI5"/>
<dbReference type="Gene3D" id="3.30.450.20">
    <property type="entry name" value="PAS domain"/>
    <property type="match status" value="2"/>
</dbReference>